<feature type="region of interest" description="Disordered" evidence="1">
    <location>
        <begin position="464"/>
        <end position="485"/>
    </location>
</feature>
<dbReference type="InterPro" id="IPR013320">
    <property type="entry name" value="ConA-like_dom_sf"/>
</dbReference>
<feature type="region of interest" description="Disordered" evidence="1">
    <location>
        <begin position="526"/>
        <end position="610"/>
    </location>
</feature>
<organism evidence="3 4">
    <name type="scientific">Daldinia eschscholtzii</name>
    <dbReference type="NCBI Taxonomy" id="292717"/>
    <lineage>
        <taxon>Eukaryota</taxon>
        <taxon>Fungi</taxon>
        <taxon>Dikarya</taxon>
        <taxon>Ascomycota</taxon>
        <taxon>Pezizomycotina</taxon>
        <taxon>Sordariomycetes</taxon>
        <taxon>Xylariomycetidae</taxon>
        <taxon>Xylariales</taxon>
        <taxon>Hypoxylaceae</taxon>
        <taxon>Daldinia</taxon>
    </lineage>
</organism>
<dbReference type="Proteomes" id="UP001369815">
    <property type="component" value="Unassembled WGS sequence"/>
</dbReference>
<dbReference type="InterPro" id="IPR000757">
    <property type="entry name" value="Beta-glucanase-like"/>
</dbReference>
<evidence type="ECO:0000313" key="4">
    <source>
        <dbReference type="Proteomes" id="UP001369815"/>
    </source>
</evidence>
<sequence>MAPSLIKTVGTAAAVLAARAGATKSYQVTEVYNSTNFFDKFTFFSGTDPNGGYVQYQDQASAQDLGLVKVQDDEIYVGVDHADGYQVDTGGRKSVRLESKNLYNKGLVVAEFTHLPKPVCGSWPAFWFFGDPWPTKGEIDLYENWNDLTFNRHTSHVDKPEVVGDCTLVASDMTAKIDSPNCYDFADGQANFQGCSASEVSSTFGSPDGGIFALQWTNDFLKIWDWPRNEAPKDIVSGQPAPDDKWGKPSYVISNCNVEKAFKDMKMVLNVNFCGVAGQTGQWDTSCAASTGFGTCPEYVAAKGGDFESSNFKVKDIKIYELKEGEAPKPAPTSSVVSTSSAASSASTVSTVSTVSTTSSAPVSSSESVKTTSSASQSQATSTASEDDDSCTDENGETTKSGVVSSTVSASATPTEEPEMTTSTIYSTDIHTVTSCAETVTNCPTKGYVTTKIISVGTTVCPVTKSEGSKTEPTPSPTSSAPYQHTTSVFEVTNTYTITSCAPTVTDCPVGAVTSEVTVTTTVCPVSEEHSSASSTPEPSKPAETPSTSSKPVESTSEEEKEKPKTKSSASESVATPAPTPEPTTSTSEIQSSAIETPSSTPVDNGGDSYVVITPTTPPSSTINLGYNGTITTSYTAPGSAASTGLPGCKGPNCVVPVAGSVKTSASFTLMGVAAFFFLAM</sequence>
<dbReference type="InterPro" id="IPR050546">
    <property type="entry name" value="Glycosyl_Hydrlase_16"/>
</dbReference>
<feature type="region of interest" description="Disordered" evidence="1">
    <location>
        <begin position="348"/>
        <end position="425"/>
    </location>
</feature>
<feature type="compositionally biased region" description="Low complexity" evidence="1">
    <location>
        <begin position="348"/>
        <end position="384"/>
    </location>
</feature>
<feature type="compositionally biased region" description="Low complexity" evidence="1">
    <location>
        <begin position="544"/>
        <end position="555"/>
    </location>
</feature>
<dbReference type="PANTHER" id="PTHR10963:SF24">
    <property type="entry name" value="GLYCOSIDASE C21B10.07-RELATED"/>
    <property type="match status" value="1"/>
</dbReference>
<feature type="domain" description="GH16" evidence="2">
    <location>
        <begin position="17"/>
        <end position="325"/>
    </location>
</feature>
<dbReference type="EMBL" id="JBANMG010000007">
    <property type="protein sequence ID" value="KAK6950882.1"/>
    <property type="molecule type" value="Genomic_DNA"/>
</dbReference>
<protein>
    <recommendedName>
        <fullName evidence="2">GH16 domain-containing protein</fullName>
    </recommendedName>
</protein>
<keyword evidence="4" id="KW-1185">Reference proteome</keyword>
<accession>A0AAX6MFD9</accession>
<gene>
    <name evidence="3" type="ORF">Daesc_007410</name>
</gene>
<dbReference type="PANTHER" id="PTHR10963">
    <property type="entry name" value="GLYCOSYL HYDROLASE-RELATED"/>
    <property type="match status" value="1"/>
</dbReference>
<dbReference type="Gene3D" id="2.60.120.200">
    <property type="match status" value="1"/>
</dbReference>
<dbReference type="SUPFAM" id="SSF49899">
    <property type="entry name" value="Concanavalin A-like lectins/glucanases"/>
    <property type="match status" value="1"/>
</dbReference>
<name>A0AAX6MFD9_9PEZI</name>
<feature type="compositionally biased region" description="Low complexity" evidence="1">
    <location>
        <begin position="398"/>
        <end position="424"/>
    </location>
</feature>
<feature type="compositionally biased region" description="Acidic residues" evidence="1">
    <location>
        <begin position="385"/>
        <end position="396"/>
    </location>
</feature>
<proteinExistence type="predicted"/>
<feature type="compositionally biased region" description="Low complexity" evidence="1">
    <location>
        <begin position="567"/>
        <end position="589"/>
    </location>
</feature>
<dbReference type="PROSITE" id="PS51762">
    <property type="entry name" value="GH16_2"/>
    <property type="match status" value="1"/>
</dbReference>
<feature type="compositionally biased region" description="Low complexity" evidence="1">
    <location>
        <begin position="471"/>
        <end position="480"/>
    </location>
</feature>
<evidence type="ECO:0000256" key="1">
    <source>
        <dbReference type="SAM" id="MobiDB-lite"/>
    </source>
</evidence>
<feature type="compositionally biased region" description="Polar residues" evidence="1">
    <location>
        <begin position="590"/>
        <end position="603"/>
    </location>
</feature>
<dbReference type="Pfam" id="PF26113">
    <property type="entry name" value="GH16_XgeA"/>
    <property type="match status" value="1"/>
</dbReference>
<evidence type="ECO:0000259" key="2">
    <source>
        <dbReference type="PROSITE" id="PS51762"/>
    </source>
</evidence>
<evidence type="ECO:0000313" key="3">
    <source>
        <dbReference type="EMBL" id="KAK6950882.1"/>
    </source>
</evidence>
<dbReference type="GO" id="GO:0009251">
    <property type="term" value="P:glucan catabolic process"/>
    <property type="evidence" value="ECO:0007669"/>
    <property type="project" value="TreeGrafter"/>
</dbReference>
<reference evidence="3 4" key="1">
    <citation type="journal article" date="2024" name="Front Chem Biol">
        <title>Unveiling the potential of Daldinia eschscholtzii MFLUCC 19-0629 through bioactivity and bioinformatics studies for enhanced sustainable agriculture production.</title>
        <authorList>
            <person name="Brooks S."/>
            <person name="Weaver J.A."/>
            <person name="Klomchit A."/>
            <person name="Alharthi S.A."/>
            <person name="Onlamun T."/>
            <person name="Nurani R."/>
            <person name="Vong T.K."/>
            <person name="Alberti F."/>
            <person name="Greco C."/>
        </authorList>
    </citation>
    <scope>NUCLEOTIDE SEQUENCE [LARGE SCALE GENOMIC DNA]</scope>
    <source>
        <strain evidence="3">MFLUCC 19-0629</strain>
    </source>
</reference>
<comment type="caution">
    <text evidence="3">The sequence shown here is derived from an EMBL/GenBank/DDBJ whole genome shotgun (WGS) entry which is preliminary data.</text>
</comment>
<dbReference type="GO" id="GO:0004553">
    <property type="term" value="F:hydrolase activity, hydrolyzing O-glycosyl compounds"/>
    <property type="evidence" value="ECO:0007669"/>
    <property type="project" value="InterPro"/>
</dbReference>
<dbReference type="AlphaFoldDB" id="A0AAX6MFD9"/>